<dbReference type="RefSeq" id="WP_317136833.1">
    <property type="nucleotide sequence ID" value="NZ_CP043875.1"/>
</dbReference>
<proteinExistence type="predicted"/>
<keyword evidence="2" id="KW-1185">Reference proteome</keyword>
<sequence>MTLNPFLLAKIFSDEKFREIVKARSLKVFGQDCTKSRVQEIMRETGCEIISGYKKSAGVDELKDIKDFSIFASRWIESEYRKIQK</sequence>
<reference evidence="1 2" key="1">
    <citation type="submission" date="2019-09" db="EMBL/GenBank/DDBJ databases">
        <title>The complete genome of Methanoplanus sp. FWC-SCC4.</title>
        <authorList>
            <person name="Chen S.-C."/>
            <person name="Zhou Y.-Z."/>
            <person name="Lai M.-C."/>
        </authorList>
    </citation>
    <scope>NUCLEOTIDE SEQUENCE [LARGE SCALE GENOMIC DNA]</scope>
    <source>
        <strain evidence="1 2">FWC-SCC4</strain>
    </source>
</reference>
<dbReference type="AlphaFoldDB" id="A0AA97F9D0"/>
<organism evidence="1 2">
    <name type="scientific">Methanochimaera problematica</name>
    <dbReference type="NCBI Taxonomy" id="2609417"/>
    <lineage>
        <taxon>Archaea</taxon>
        <taxon>Methanobacteriati</taxon>
        <taxon>Methanobacteriota</taxon>
        <taxon>Stenosarchaea group</taxon>
        <taxon>Methanomicrobia</taxon>
        <taxon>Methanomicrobiales</taxon>
        <taxon>Methanomicrobiaceae</taxon>
        <taxon>Methanochimaera</taxon>
    </lineage>
</organism>
<name>A0AA97F9D0_9EURY</name>
<dbReference type="Proteomes" id="UP001301797">
    <property type="component" value="Chromosome"/>
</dbReference>
<dbReference type="GeneID" id="85228605"/>
<evidence type="ECO:0000313" key="1">
    <source>
        <dbReference type="EMBL" id="WOF15265.1"/>
    </source>
</evidence>
<evidence type="ECO:0000313" key="2">
    <source>
        <dbReference type="Proteomes" id="UP001301797"/>
    </source>
</evidence>
<dbReference type="EMBL" id="CP043875">
    <property type="protein sequence ID" value="WOF15265.1"/>
    <property type="molecule type" value="Genomic_DNA"/>
</dbReference>
<accession>A0AA97F9D0</accession>
<dbReference type="KEGG" id="mefw:F1737_00510"/>
<protein>
    <submittedName>
        <fullName evidence="1">Uncharacterized protein</fullName>
    </submittedName>
</protein>
<gene>
    <name evidence="1" type="ORF">F1737_00510</name>
</gene>